<accession>A0AAV2A9Q5</accession>
<proteinExistence type="predicted"/>
<name>A0AAV2A9Q5_9ARAC</name>
<evidence type="ECO:0000313" key="1">
    <source>
        <dbReference type="EMBL" id="CAL1280341.1"/>
    </source>
</evidence>
<gene>
    <name evidence="1" type="ORF">LARSCL_LOCUS10913</name>
</gene>
<evidence type="ECO:0000313" key="2">
    <source>
        <dbReference type="Proteomes" id="UP001497382"/>
    </source>
</evidence>
<feature type="non-terminal residue" evidence="1">
    <location>
        <position position="1"/>
    </location>
</feature>
<dbReference type="AlphaFoldDB" id="A0AAV2A9Q5"/>
<sequence length="59" mass="6926">FFFFLQNYFNTSSSSSQFSSQNQQSDKIAFSTIIMGFRLSNSYIWHTFQHRISCLTKAV</sequence>
<comment type="caution">
    <text evidence="1">The sequence shown here is derived from an EMBL/GenBank/DDBJ whole genome shotgun (WGS) entry which is preliminary data.</text>
</comment>
<dbReference type="Proteomes" id="UP001497382">
    <property type="component" value="Unassembled WGS sequence"/>
</dbReference>
<protein>
    <submittedName>
        <fullName evidence="1">Uncharacterized protein</fullName>
    </submittedName>
</protein>
<dbReference type="EMBL" id="CAXIEN010000130">
    <property type="protein sequence ID" value="CAL1280341.1"/>
    <property type="molecule type" value="Genomic_DNA"/>
</dbReference>
<keyword evidence="2" id="KW-1185">Reference proteome</keyword>
<organism evidence="1 2">
    <name type="scientific">Larinioides sclopetarius</name>
    <dbReference type="NCBI Taxonomy" id="280406"/>
    <lineage>
        <taxon>Eukaryota</taxon>
        <taxon>Metazoa</taxon>
        <taxon>Ecdysozoa</taxon>
        <taxon>Arthropoda</taxon>
        <taxon>Chelicerata</taxon>
        <taxon>Arachnida</taxon>
        <taxon>Araneae</taxon>
        <taxon>Araneomorphae</taxon>
        <taxon>Entelegynae</taxon>
        <taxon>Araneoidea</taxon>
        <taxon>Araneidae</taxon>
        <taxon>Larinioides</taxon>
    </lineage>
</organism>
<reference evidence="1 2" key="1">
    <citation type="submission" date="2024-04" db="EMBL/GenBank/DDBJ databases">
        <authorList>
            <person name="Rising A."/>
            <person name="Reimegard J."/>
            <person name="Sonavane S."/>
            <person name="Akerstrom W."/>
            <person name="Nylinder S."/>
            <person name="Hedman E."/>
            <person name="Kallberg Y."/>
        </authorList>
    </citation>
    <scope>NUCLEOTIDE SEQUENCE [LARGE SCALE GENOMIC DNA]</scope>
</reference>